<reference evidence="1 2" key="1">
    <citation type="journal article" date="2021" name="Int. J. Food Microbiol.">
        <title>Safety demonstration of a microbial species for use in the food chain: Weissella confusa.</title>
        <authorList>
            <person name="Bourdichon F."/>
            <person name="Patrone V."/>
            <person name="Fontana A."/>
            <person name="Milani G."/>
            <person name="Morelli L."/>
        </authorList>
    </citation>
    <scope>NUCLEOTIDE SEQUENCE [LARGE SCALE GENOMIC DNA]</scope>
    <source>
        <strain evidence="1 2">CCUG 43002</strain>
    </source>
</reference>
<sequence>MTEQVSLQLPTDMLMQLGVQVFEQAVKTAEQNIIYSHQFVQMYRTKSTPDDQLTLEDYLGAISLKDFNTYWRTRVEAEPGLTIKKGQSQRLYHGFKIAKYIEEHADEVMV</sequence>
<evidence type="ECO:0000313" key="1">
    <source>
        <dbReference type="EMBL" id="MBJ7637940.1"/>
    </source>
</evidence>
<dbReference type="AlphaFoldDB" id="A0A482PPK1"/>
<dbReference type="Proteomes" id="UP000728106">
    <property type="component" value="Unassembled WGS sequence"/>
</dbReference>
<dbReference type="RefSeq" id="WP_135797511.1">
    <property type="nucleotide sequence ID" value="NZ_CP027565.1"/>
</dbReference>
<accession>A0A482PPK1</accession>
<name>A0A482PPK1_WEICO</name>
<gene>
    <name evidence="1" type="ORF">HAU20_00695</name>
</gene>
<dbReference type="OrthoDB" id="9804716at2"/>
<dbReference type="EMBL" id="JAAOCP010000001">
    <property type="protein sequence ID" value="MBJ7637940.1"/>
    <property type="molecule type" value="Genomic_DNA"/>
</dbReference>
<comment type="caution">
    <text evidence="1">The sequence shown here is derived from an EMBL/GenBank/DDBJ whole genome shotgun (WGS) entry which is preliminary data.</text>
</comment>
<evidence type="ECO:0000313" key="2">
    <source>
        <dbReference type="Proteomes" id="UP000728106"/>
    </source>
</evidence>
<keyword evidence="2" id="KW-1185">Reference proteome</keyword>
<organism evidence="1 2">
    <name type="scientific">Weissella confusa</name>
    <name type="common">Lactobacillus confusus</name>
    <dbReference type="NCBI Taxonomy" id="1583"/>
    <lineage>
        <taxon>Bacteria</taxon>
        <taxon>Bacillati</taxon>
        <taxon>Bacillota</taxon>
        <taxon>Bacilli</taxon>
        <taxon>Lactobacillales</taxon>
        <taxon>Lactobacillaceae</taxon>
        <taxon>Weissella</taxon>
    </lineage>
</organism>
<proteinExistence type="predicted"/>
<protein>
    <submittedName>
        <fullName evidence="1">Uncharacterized protein</fullName>
    </submittedName>
</protein>